<accession>A0A8J8Q141</accession>
<gene>
    <name evidence="3" type="ORF">CV102_21165</name>
</gene>
<dbReference type="OrthoDB" id="282430at2157"/>
<organism evidence="3 4">
    <name type="scientific">Natronococcus pandeyae</name>
    <dbReference type="NCBI Taxonomy" id="2055836"/>
    <lineage>
        <taxon>Archaea</taxon>
        <taxon>Methanobacteriati</taxon>
        <taxon>Methanobacteriota</taxon>
        <taxon>Stenosarchaea group</taxon>
        <taxon>Halobacteria</taxon>
        <taxon>Halobacteriales</taxon>
        <taxon>Natrialbaceae</taxon>
        <taxon>Natronococcus</taxon>
    </lineage>
</organism>
<feature type="region of interest" description="Disordered" evidence="1">
    <location>
        <begin position="113"/>
        <end position="134"/>
    </location>
</feature>
<keyword evidence="2" id="KW-0472">Membrane</keyword>
<keyword evidence="4" id="KW-1185">Reference proteome</keyword>
<dbReference type="InterPro" id="IPR055946">
    <property type="entry name" value="DUF7524"/>
</dbReference>
<sequence>MPKPTVTVHVNRHSPERLEPAVGTFETAESFTLLLEGHDSPAHVHCRLGGSLDRVASLSGSNYYVEPDAQTPVAIDVNAEAIEEPVRGTLEVLTGYGAESVSIEITVEPAPPSVEVDESLSKPNQSPSEPSPPPLLERLEGVSGGQPSTIAVLALGLVAIAIATMAATIVGGPIATAGLTVVVLGFVAALGLLFR</sequence>
<name>A0A8J8Q141_9EURY</name>
<keyword evidence="2" id="KW-1133">Transmembrane helix</keyword>
<proteinExistence type="predicted"/>
<dbReference type="Proteomes" id="UP000766904">
    <property type="component" value="Unassembled WGS sequence"/>
</dbReference>
<protein>
    <submittedName>
        <fullName evidence="3">Uncharacterized protein</fullName>
    </submittedName>
</protein>
<feature type="transmembrane region" description="Helical" evidence="2">
    <location>
        <begin position="148"/>
        <end position="168"/>
    </location>
</feature>
<reference evidence="3" key="1">
    <citation type="submission" date="2017-11" db="EMBL/GenBank/DDBJ databases">
        <authorList>
            <person name="Kajale S.C."/>
            <person name="Sharma A."/>
        </authorList>
    </citation>
    <scope>NUCLEOTIDE SEQUENCE</scope>
    <source>
        <strain evidence="3">LS1_42</strain>
    </source>
</reference>
<comment type="caution">
    <text evidence="3">The sequence shown here is derived from an EMBL/GenBank/DDBJ whole genome shotgun (WGS) entry which is preliminary data.</text>
</comment>
<dbReference type="Pfam" id="PF24368">
    <property type="entry name" value="DUF7524"/>
    <property type="match status" value="1"/>
</dbReference>
<dbReference type="EMBL" id="PHNJ01000016">
    <property type="protein sequence ID" value="TYL36568.1"/>
    <property type="molecule type" value="Genomic_DNA"/>
</dbReference>
<evidence type="ECO:0000256" key="1">
    <source>
        <dbReference type="SAM" id="MobiDB-lite"/>
    </source>
</evidence>
<feature type="transmembrane region" description="Helical" evidence="2">
    <location>
        <begin position="174"/>
        <end position="194"/>
    </location>
</feature>
<evidence type="ECO:0000256" key="2">
    <source>
        <dbReference type="SAM" id="Phobius"/>
    </source>
</evidence>
<keyword evidence="2" id="KW-0812">Transmembrane</keyword>
<dbReference type="RefSeq" id="WP_148859991.1">
    <property type="nucleotide sequence ID" value="NZ_PHNJ01000016.1"/>
</dbReference>
<dbReference type="AlphaFoldDB" id="A0A8J8Q141"/>
<evidence type="ECO:0000313" key="4">
    <source>
        <dbReference type="Proteomes" id="UP000766904"/>
    </source>
</evidence>
<evidence type="ECO:0000313" key="3">
    <source>
        <dbReference type="EMBL" id="TYL36568.1"/>
    </source>
</evidence>